<dbReference type="InterPro" id="IPR012677">
    <property type="entry name" value="Nucleotide-bd_a/b_plait_sf"/>
</dbReference>
<dbReference type="AlphaFoldDB" id="A0A9J6BWQ3"/>
<evidence type="ECO:0000256" key="5">
    <source>
        <dbReference type="SAM" id="MobiDB-lite"/>
    </source>
</evidence>
<keyword evidence="3" id="KW-0539">Nucleus</keyword>
<comment type="caution">
    <text evidence="7">The sequence shown here is derived from an EMBL/GenBank/DDBJ whole genome shotgun (WGS) entry which is preliminary data.</text>
</comment>
<evidence type="ECO:0000256" key="2">
    <source>
        <dbReference type="ARBA" id="ARBA00022884"/>
    </source>
</evidence>
<evidence type="ECO:0000313" key="8">
    <source>
        <dbReference type="Proteomes" id="UP001107558"/>
    </source>
</evidence>
<dbReference type="SMART" id="SM00360">
    <property type="entry name" value="RRM"/>
    <property type="match status" value="1"/>
</dbReference>
<feature type="compositionally biased region" description="Low complexity" evidence="5">
    <location>
        <begin position="87"/>
        <end position="106"/>
    </location>
</feature>
<dbReference type="Proteomes" id="UP001107558">
    <property type="component" value="Chromosome 2"/>
</dbReference>
<dbReference type="PROSITE" id="PS50102">
    <property type="entry name" value="RRM"/>
    <property type="match status" value="1"/>
</dbReference>
<gene>
    <name evidence="7" type="ORF">PVAND_004351</name>
</gene>
<evidence type="ECO:0000256" key="1">
    <source>
        <dbReference type="ARBA" id="ARBA00004642"/>
    </source>
</evidence>
<dbReference type="GO" id="GO:0005654">
    <property type="term" value="C:nucleoplasm"/>
    <property type="evidence" value="ECO:0007669"/>
    <property type="project" value="UniProtKB-SubCell"/>
</dbReference>
<dbReference type="EMBL" id="JADBJN010000002">
    <property type="protein sequence ID" value="KAG5674377.1"/>
    <property type="molecule type" value="Genomic_DNA"/>
</dbReference>
<reference evidence="7" key="1">
    <citation type="submission" date="2021-03" db="EMBL/GenBank/DDBJ databases">
        <title>Chromosome level genome of the anhydrobiotic midge Polypedilum vanderplanki.</title>
        <authorList>
            <person name="Yoshida Y."/>
            <person name="Kikawada T."/>
            <person name="Gusev O."/>
        </authorList>
    </citation>
    <scope>NUCLEOTIDE SEQUENCE</scope>
    <source>
        <strain evidence="7">NIAS01</strain>
        <tissue evidence="7">Whole body or cell culture</tissue>
    </source>
</reference>
<evidence type="ECO:0000259" key="6">
    <source>
        <dbReference type="PROSITE" id="PS50102"/>
    </source>
</evidence>
<dbReference type="Gene3D" id="3.30.70.330">
    <property type="match status" value="1"/>
</dbReference>
<dbReference type="GO" id="GO:0003727">
    <property type="term" value="F:single-stranded RNA binding"/>
    <property type="evidence" value="ECO:0007669"/>
    <property type="project" value="TreeGrafter"/>
</dbReference>
<feature type="compositionally biased region" description="Polar residues" evidence="5">
    <location>
        <begin position="178"/>
        <end position="187"/>
    </location>
</feature>
<feature type="compositionally biased region" description="Basic and acidic residues" evidence="5">
    <location>
        <begin position="235"/>
        <end position="250"/>
    </location>
</feature>
<name>A0A9J6BWQ3_POLVA</name>
<feature type="domain" description="RRM" evidence="6">
    <location>
        <begin position="11"/>
        <end position="89"/>
    </location>
</feature>
<keyword evidence="8" id="KW-1185">Reference proteome</keyword>
<evidence type="ECO:0000256" key="3">
    <source>
        <dbReference type="ARBA" id="ARBA00023242"/>
    </source>
</evidence>
<dbReference type="PANTHER" id="PTHR13798:SF11">
    <property type="entry name" value="RNA-BINDING PROTEIN 7-RELATED"/>
    <property type="match status" value="1"/>
</dbReference>
<accession>A0A9J6BWQ3</accession>
<proteinExistence type="predicted"/>
<keyword evidence="2 4" id="KW-0694">RNA-binding</keyword>
<dbReference type="InterPro" id="IPR052285">
    <property type="entry name" value="NEXT_complex_subunit"/>
</dbReference>
<dbReference type="InterPro" id="IPR035979">
    <property type="entry name" value="RBD_domain_sf"/>
</dbReference>
<dbReference type="SUPFAM" id="SSF54928">
    <property type="entry name" value="RNA-binding domain, RBD"/>
    <property type="match status" value="1"/>
</dbReference>
<dbReference type="Pfam" id="PF00076">
    <property type="entry name" value="RRM_1"/>
    <property type="match status" value="1"/>
</dbReference>
<dbReference type="OrthoDB" id="407442at2759"/>
<dbReference type="PANTHER" id="PTHR13798">
    <property type="entry name" value="RNA BINDING MOTIF RBM PROTEIN -RELATED"/>
    <property type="match status" value="1"/>
</dbReference>
<sequence length="257" mass="30187">MSLDESDNEERTIFVGNLNEKVTQDLLTELFLQVSPLERVSIPKESKDGKNKTYGFVTYKHRIAVPYALNIFSGTKLFGRELLLKNRSTSSNNNSNRNSFSNPSTPVNSLTQIASNPLLNAISDHSMMPNIGMMSAISFEQQQQQYLQQQLFNQQIIHLANASAMKMFNQHNLETNFPSTFSDQMGSQRERDLVDRNRHHRHEDRNTRNKPYNRRSHSRSPLLSHQRNRSRSPHNRRDKDRDRRRDDRGYHKWNYRK</sequence>
<evidence type="ECO:0000256" key="4">
    <source>
        <dbReference type="PROSITE-ProRule" id="PRU00176"/>
    </source>
</evidence>
<feature type="region of interest" description="Disordered" evidence="5">
    <location>
        <begin position="178"/>
        <end position="257"/>
    </location>
</feature>
<protein>
    <recommendedName>
        <fullName evidence="6">RRM domain-containing protein</fullName>
    </recommendedName>
</protein>
<organism evidence="7 8">
    <name type="scientific">Polypedilum vanderplanki</name>
    <name type="common">Sleeping chironomid midge</name>
    <dbReference type="NCBI Taxonomy" id="319348"/>
    <lineage>
        <taxon>Eukaryota</taxon>
        <taxon>Metazoa</taxon>
        <taxon>Ecdysozoa</taxon>
        <taxon>Arthropoda</taxon>
        <taxon>Hexapoda</taxon>
        <taxon>Insecta</taxon>
        <taxon>Pterygota</taxon>
        <taxon>Neoptera</taxon>
        <taxon>Endopterygota</taxon>
        <taxon>Diptera</taxon>
        <taxon>Nematocera</taxon>
        <taxon>Chironomoidea</taxon>
        <taxon>Chironomidae</taxon>
        <taxon>Chironominae</taxon>
        <taxon>Polypedilum</taxon>
        <taxon>Polypedilum</taxon>
    </lineage>
</organism>
<comment type="subcellular location">
    <subcellularLocation>
        <location evidence="1">Nucleus</location>
        <location evidence="1">Nucleoplasm</location>
    </subcellularLocation>
</comment>
<evidence type="ECO:0000313" key="7">
    <source>
        <dbReference type="EMBL" id="KAG5674377.1"/>
    </source>
</evidence>
<feature type="region of interest" description="Disordered" evidence="5">
    <location>
        <begin position="87"/>
        <end position="108"/>
    </location>
</feature>
<dbReference type="InterPro" id="IPR000504">
    <property type="entry name" value="RRM_dom"/>
</dbReference>
<dbReference type="GO" id="GO:0000381">
    <property type="term" value="P:regulation of alternative mRNA splicing, via spliceosome"/>
    <property type="evidence" value="ECO:0007669"/>
    <property type="project" value="TreeGrafter"/>
</dbReference>